<evidence type="ECO:0000256" key="6">
    <source>
        <dbReference type="SAM" id="Phobius"/>
    </source>
</evidence>
<dbReference type="RefSeq" id="WP_268187748.1">
    <property type="nucleotide sequence ID" value="NZ_CP113361.1"/>
</dbReference>
<evidence type="ECO:0000259" key="8">
    <source>
        <dbReference type="Pfam" id="PF13240"/>
    </source>
</evidence>
<evidence type="ECO:0000256" key="5">
    <source>
        <dbReference type="SAM" id="MobiDB-lite"/>
    </source>
</evidence>
<keyword evidence="2 6" id="KW-0812">Transmembrane</keyword>
<dbReference type="KEGG" id="mou:OU421_06195"/>
<comment type="subcellular location">
    <subcellularLocation>
        <location evidence="1">Membrane</location>
        <topology evidence="1">Multi-pass membrane protein</topology>
    </subcellularLocation>
</comment>
<evidence type="ECO:0000313" key="9">
    <source>
        <dbReference type="EMBL" id="WAI02461.1"/>
    </source>
</evidence>
<feature type="transmembrane region" description="Helical" evidence="6">
    <location>
        <begin position="523"/>
        <end position="543"/>
    </location>
</feature>
<evidence type="ECO:0000256" key="3">
    <source>
        <dbReference type="ARBA" id="ARBA00022989"/>
    </source>
</evidence>
<dbReference type="EMBL" id="CP113361">
    <property type="protein sequence ID" value="WAI02461.1"/>
    <property type="molecule type" value="Genomic_DNA"/>
</dbReference>
<sequence length="549" mass="58674">MTTSPSVRVKSHFFDLFITQKRLILTQPDFPDASPVEIVFSSVSAFSRTKTPEGDPSLSVTIISGERERTMVLVFDGAGGLQGADERDRVAELVQGMVTETANLPSTAPVSSAAPATDAATPDTAALPSDGAEENAKPTPVAEVLTTPSSEKPAVSGLKAEHIIVKGHEFTASLTKEAVTLVRHEDPKASPLTVRRTDIIGVISKTSAGGDPSLHLRVRAAGGTERTMVLVFSEWYSGGRAPERDEWARALIETAAVSEMPPARRMSAAPVAGRAKFCTECGAPLTGSPRFCPNCGAPLAAGSAAKGGSGGIRDIPFDAATVDESPVKKRKTKQKREKPERRQKEPRTRRKSSFRFPSQERGLSEVPFIEKYFGFLAAPEDAFRYTKNDSFGQAMVYLAAVLAIFGTVTSILLHLFAGSLDAAEYPQMAALGADIVGALLLIPRIVIIGIVAVLIWSVVMHILLRIFGQSDDVTETFRTCAYAATPFGTVGLIPFFGPLAAAIWMLFLQYKGLVAADDVEERFALIAVAVPVILFIAIFSLFFSAGGSQ</sequence>
<feature type="transmembrane region" description="Helical" evidence="6">
    <location>
        <begin position="435"/>
        <end position="459"/>
    </location>
</feature>
<proteinExistence type="predicted"/>
<dbReference type="GO" id="GO:0016020">
    <property type="term" value="C:membrane"/>
    <property type="evidence" value="ECO:0007669"/>
    <property type="project" value="UniProtKB-SubCell"/>
</dbReference>
<evidence type="ECO:0000256" key="1">
    <source>
        <dbReference type="ARBA" id="ARBA00004141"/>
    </source>
</evidence>
<feature type="transmembrane region" description="Helical" evidence="6">
    <location>
        <begin position="480"/>
        <end position="507"/>
    </location>
</feature>
<gene>
    <name evidence="9" type="ORF">OU421_06195</name>
</gene>
<feature type="region of interest" description="Disordered" evidence="5">
    <location>
        <begin position="323"/>
        <end position="359"/>
    </location>
</feature>
<dbReference type="AlphaFoldDB" id="A0A9X9S699"/>
<evidence type="ECO:0000256" key="2">
    <source>
        <dbReference type="ARBA" id="ARBA00022692"/>
    </source>
</evidence>
<feature type="region of interest" description="Disordered" evidence="5">
    <location>
        <begin position="104"/>
        <end position="141"/>
    </location>
</feature>
<accession>A0A9X9S699</accession>
<dbReference type="GeneID" id="76834675"/>
<dbReference type="Pfam" id="PF04893">
    <property type="entry name" value="Yip1"/>
    <property type="match status" value="1"/>
</dbReference>
<feature type="compositionally biased region" description="Basic and acidic residues" evidence="5">
    <location>
        <begin position="337"/>
        <end position="346"/>
    </location>
</feature>
<evidence type="ECO:0000313" key="10">
    <source>
        <dbReference type="Proteomes" id="UP001163096"/>
    </source>
</evidence>
<feature type="domain" description="Zinc-ribbon" evidence="8">
    <location>
        <begin position="277"/>
        <end position="299"/>
    </location>
</feature>
<keyword evidence="10" id="KW-1185">Reference proteome</keyword>
<dbReference type="Pfam" id="PF13240">
    <property type="entry name" value="Zn_Ribbon_1"/>
    <property type="match status" value="1"/>
</dbReference>
<name>A0A9X9S699_METOG</name>
<protein>
    <submittedName>
        <fullName evidence="9">YIP1 family protein</fullName>
    </submittedName>
</protein>
<keyword evidence="3 6" id="KW-1133">Transmembrane helix</keyword>
<dbReference type="InterPro" id="IPR026870">
    <property type="entry name" value="Zinc_ribbon_dom"/>
</dbReference>
<dbReference type="InterPro" id="IPR006977">
    <property type="entry name" value="Yip1_dom"/>
</dbReference>
<dbReference type="Proteomes" id="UP001163096">
    <property type="component" value="Chromosome"/>
</dbReference>
<evidence type="ECO:0000256" key="4">
    <source>
        <dbReference type="ARBA" id="ARBA00023136"/>
    </source>
</evidence>
<reference evidence="9" key="1">
    <citation type="submission" date="2022-11" db="EMBL/GenBank/DDBJ databases">
        <title>Complete genome sequence of Methanogenium organophilum DSM 3596.</title>
        <authorList>
            <person name="Chen S.-C."/>
            <person name="Lai S.-J."/>
            <person name="You Y.-T."/>
        </authorList>
    </citation>
    <scope>NUCLEOTIDE SEQUENCE</scope>
    <source>
        <strain evidence="9">DSM 3596</strain>
    </source>
</reference>
<keyword evidence="4 6" id="KW-0472">Membrane</keyword>
<feature type="domain" description="Yip1" evidence="7">
    <location>
        <begin position="373"/>
        <end position="541"/>
    </location>
</feature>
<feature type="transmembrane region" description="Helical" evidence="6">
    <location>
        <begin position="394"/>
        <end position="415"/>
    </location>
</feature>
<organism evidence="9 10">
    <name type="scientific">Methanogenium organophilum</name>
    <dbReference type="NCBI Taxonomy" id="2199"/>
    <lineage>
        <taxon>Archaea</taxon>
        <taxon>Methanobacteriati</taxon>
        <taxon>Methanobacteriota</taxon>
        <taxon>Stenosarchaea group</taxon>
        <taxon>Methanomicrobia</taxon>
        <taxon>Methanomicrobiales</taxon>
        <taxon>Methanomicrobiaceae</taxon>
        <taxon>Methanogenium</taxon>
    </lineage>
</organism>
<evidence type="ECO:0000259" key="7">
    <source>
        <dbReference type="Pfam" id="PF04893"/>
    </source>
</evidence>
<feature type="compositionally biased region" description="Low complexity" evidence="5">
    <location>
        <begin position="105"/>
        <end position="130"/>
    </location>
</feature>